<dbReference type="PROSITE" id="PS00523">
    <property type="entry name" value="SULFATASE_1"/>
    <property type="match status" value="1"/>
</dbReference>
<evidence type="ECO:0000256" key="3">
    <source>
        <dbReference type="ARBA" id="ARBA00022723"/>
    </source>
</evidence>
<name>A0ABQ8TW59_PERAM</name>
<dbReference type="InterPro" id="IPR000917">
    <property type="entry name" value="Sulfatase_N"/>
</dbReference>
<evidence type="ECO:0000256" key="4">
    <source>
        <dbReference type="ARBA" id="ARBA00022801"/>
    </source>
</evidence>
<accession>A0ABQ8TW59</accession>
<evidence type="ECO:0000256" key="1">
    <source>
        <dbReference type="ARBA" id="ARBA00001913"/>
    </source>
</evidence>
<dbReference type="PANTHER" id="PTHR10342:SF264">
    <property type="entry name" value="MIP05773P-RELATED"/>
    <property type="match status" value="1"/>
</dbReference>
<evidence type="ECO:0000256" key="5">
    <source>
        <dbReference type="ARBA" id="ARBA00022837"/>
    </source>
</evidence>
<evidence type="ECO:0000256" key="2">
    <source>
        <dbReference type="ARBA" id="ARBA00008779"/>
    </source>
</evidence>
<feature type="domain" description="Sulfatase N-terminal" evidence="7">
    <location>
        <begin position="1"/>
        <end position="317"/>
    </location>
</feature>
<reference evidence="8 9" key="1">
    <citation type="journal article" date="2022" name="Allergy">
        <title>Genome assembly and annotation of Periplaneta americana reveal a comprehensive cockroach allergen profile.</title>
        <authorList>
            <person name="Wang L."/>
            <person name="Xiong Q."/>
            <person name="Saelim N."/>
            <person name="Wang L."/>
            <person name="Nong W."/>
            <person name="Wan A.T."/>
            <person name="Shi M."/>
            <person name="Liu X."/>
            <person name="Cao Q."/>
            <person name="Hui J.H.L."/>
            <person name="Sookrung N."/>
            <person name="Leung T.F."/>
            <person name="Tungtrongchitr A."/>
            <person name="Tsui S.K.W."/>
        </authorList>
    </citation>
    <scope>NUCLEOTIDE SEQUENCE [LARGE SCALE GENOMIC DNA]</scope>
    <source>
        <strain evidence="8">PWHHKU_190912</strain>
    </source>
</reference>
<dbReference type="InterPro" id="IPR017850">
    <property type="entry name" value="Alkaline_phosphatase_core_sf"/>
</dbReference>
<proteinExistence type="inferred from homology"/>
<keyword evidence="9" id="KW-1185">Reference proteome</keyword>
<evidence type="ECO:0000259" key="7">
    <source>
        <dbReference type="Pfam" id="PF00884"/>
    </source>
</evidence>
<keyword evidence="5" id="KW-0106">Calcium</keyword>
<evidence type="ECO:0000313" key="8">
    <source>
        <dbReference type="EMBL" id="KAJ4450929.1"/>
    </source>
</evidence>
<comment type="cofactor">
    <cofactor evidence="1">
        <name>Ca(2+)</name>
        <dbReference type="ChEBI" id="CHEBI:29108"/>
    </cofactor>
</comment>
<dbReference type="SUPFAM" id="SSF53649">
    <property type="entry name" value="Alkaline phosphatase-like"/>
    <property type="match status" value="1"/>
</dbReference>
<dbReference type="PROSITE" id="PS00149">
    <property type="entry name" value="SULFATASE_2"/>
    <property type="match status" value="1"/>
</dbReference>
<dbReference type="InterPro" id="IPR047115">
    <property type="entry name" value="ARSB"/>
</dbReference>
<sequence>GWNDVGFHGSDQIPTPNIDVLAYNGVILNSHYVQPSCTPTRAALMTGRYPIHTGMQGNSLLAAEPRGLPPGKILPQYLKDLGYITRAVGKWHLGFYKKEVTPTYRGFDSYMGNWNGYVSYFDYILQEHYSDGEYNGFDLRRNLSTAWDLSGHYATDVYTDEAVRIIQSHDASPLGPPLFLYLAHLAVHSGNRGKLLEAPQAEIDKFKHISDPNRRTYAAMVSKLDESVGRVVQALQRRHMLENSIIVFLSDNGAPTKGRYPNWGSNWPLKGVKETLWEGSVRSVGLIWSPLLQQTPRVSNQLMHVTDWLPTLYSAAGGHVGHLRHDLDGVDQWDVLVYNLASRRTEMLLNIDERARTAAIRYHNWKLIIGSIRNGALDGYFGDDGKETSYPGYNESSVVHSLAGRAIIAASSSVYINPTRAHQIPYIRSSATIPCPSRNSFANIPCVKEELCLYDIDNDPCESNNLAQTHVNVALHLRSLLVRQRSTLVKQYNLAPEAKEADPKRWNNTWSPWIHDGCALYEEKDTYFNVCDRTKPI</sequence>
<evidence type="ECO:0000313" key="9">
    <source>
        <dbReference type="Proteomes" id="UP001148838"/>
    </source>
</evidence>
<keyword evidence="4" id="KW-0378">Hydrolase</keyword>
<dbReference type="Gene3D" id="3.40.720.10">
    <property type="entry name" value="Alkaline Phosphatase, subunit A"/>
    <property type="match status" value="1"/>
</dbReference>
<dbReference type="Gene3D" id="3.30.1120.10">
    <property type="match status" value="1"/>
</dbReference>
<keyword evidence="6" id="KW-0325">Glycoprotein</keyword>
<dbReference type="PANTHER" id="PTHR10342">
    <property type="entry name" value="ARYLSULFATASE"/>
    <property type="match status" value="1"/>
</dbReference>
<protein>
    <recommendedName>
        <fullName evidence="7">Sulfatase N-terminal domain-containing protein</fullName>
    </recommendedName>
</protein>
<organism evidence="8 9">
    <name type="scientific">Periplaneta americana</name>
    <name type="common">American cockroach</name>
    <name type="synonym">Blatta americana</name>
    <dbReference type="NCBI Taxonomy" id="6978"/>
    <lineage>
        <taxon>Eukaryota</taxon>
        <taxon>Metazoa</taxon>
        <taxon>Ecdysozoa</taxon>
        <taxon>Arthropoda</taxon>
        <taxon>Hexapoda</taxon>
        <taxon>Insecta</taxon>
        <taxon>Pterygota</taxon>
        <taxon>Neoptera</taxon>
        <taxon>Polyneoptera</taxon>
        <taxon>Dictyoptera</taxon>
        <taxon>Blattodea</taxon>
        <taxon>Blattoidea</taxon>
        <taxon>Blattidae</taxon>
        <taxon>Blattinae</taxon>
        <taxon>Periplaneta</taxon>
    </lineage>
</organism>
<evidence type="ECO:0000256" key="6">
    <source>
        <dbReference type="ARBA" id="ARBA00023180"/>
    </source>
</evidence>
<dbReference type="EMBL" id="JAJSOF020000001">
    <property type="protein sequence ID" value="KAJ4450929.1"/>
    <property type="molecule type" value="Genomic_DNA"/>
</dbReference>
<dbReference type="Proteomes" id="UP001148838">
    <property type="component" value="Unassembled WGS sequence"/>
</dbReference>
<dbReference type="Pfam" id="PF00884">
    <property type="entry name" value="Sulfatase"/>
    <property type="match status" value="1"/>
</dbReference>
<dbReference type="CDD" id="cd16029">
    <property type="entry name" value="4-S"/>
    <property type="match status" value="1"/>
</dbReference>
<feature type="non-terminal residue" evidence="8">
    <location>
        <position position="1"/>
    </location>
</feature>
<comment type="similarity">
    <text evidence="2">Belongs to the sulfatase family.</text>
</comment>
<keyword evidence="3" id="KW-0479">Metal-binding</keyword>
<comment type="caution">
    <text evidence="8">The sequence shown here is derived from an EMBL/GenBank/DDBJ whole genome shotgun (WGS) entry which is preliminary data.</text>
</comment>
<dbReference type="InterPro" id="IPR024607">
    <property type="entry name" value="Sulfatase_CS"/>
</dbReference>
<gene>
    <name evidence="8" type="ORF">ANN_02364</name>
</gene>